<comment type="caution">
    <text evidence="7">The sequence shown here is derived from an EMBL/GenBank/DDBJ whole genome shotgun (WGS) entry which is preliminary data.</text>
</comment>
<evidence type="ECO:0000256" key="2">
    <source>
        <dbReference type="ARBA" id="ARBA00022630"/>
    </source>
</evidence>
<dbReference type="PANTHER" id="PTHR43303">
    <property type="entry name" value="NADPH DEHYDROGENASE C23G7.10C-RELATED"/>
    <property type="match status" value="1"/>
</dbReference>
<evidence type="ECO:0000256" key="3">
    <source>
        <dbReference type="ARBA" id="ARBA00022643"/>
    </source>
</evidence>
<feature type="domain" description="NADH:flavin oxidoreductase/NADH oxidase N-terminal" evidence="6">
    <location>
        <begin position="4"/>
        <end position="328"/>
    </location>
</feature>
<keyword evidence="4" id="KW-0521">NADP</keyword>
<sequence>MSLLLSPVKIANLELNNRVVMSPMCMYEVQKKDGVLEPFHFAHYGARALSKVGMIITEAMAVQPNGRITDNDLGLWNDEQADKLKELVANLHSFGTKVGVQLSHAGRKAEDADVLSAPSALQFSSDYKQPQALSLDEINDIKNAFVSAAKRAEQSGVDMIEIHGAHGYLLDQFLSNLTNQRTDEYGGSLQNRYRLVHEIITEIRKQFKGSLWIRLSLTDYDDSGVQNSMDDWKQVAKWLENDGVDLIDASTGGLINKAPNFPVHDGYQTPFATDLKQSINIPVSTVGLLDNPGLCEYILQNHQADLILEGRAMIRNTNWLSDAARALHDHNFKPYNASYERGQK</sequence>
<comment type="cofactor">
    <cofactor evidence="1">
        <name>FMN</name>
        <dbReference type="ChEBI" id="CHEBI:58210"/>
    </cofactor>
</comment>
<keyword evidence="8" id="KW-1185">Reference proteome</keyword>
<dbReference type="InterPro" id="IPR013785">
    <property type="entry name" value="Aldolase_TIM"/>
</dbReference>
<dbReference type="SUPFAM" id="SSF51395">
    <property type="entry name" value="FMN-linked oxidoreductases"/>
    <property type="match status" value="1"/>
</dbReference>
<evidence type="ECO:0000313" key="7">
    <source>
        <dbReference type="EMBL" id="MEJ6400953.1"/>
    </source>
</evidence>
<evidence type="ECO:0000256" key="5">
    <source>
        <dbReference type="ARBA" id="ARBA00023002"/>
    </source>
</evidence>
<dbReference type="InterPro" id="IPR001155">
    <property type="entry name" value="OxRdtase_FMN_N"/>
</dbReference>
<evidence type="ECO:0000313" key="8">
    <source>
        <dbReference type="Proteomes" id="UP001370590"/>
    </source>
</evidence>
<organism evidence="7 8">
    <name type="scientific">Nicoliella lavandulae</name>
    <dbReference type="NCBI Taxonomy" id="3082954"/>
    <lineage>
        <taxon>Bacteria</taxon>
        <taxon>Bacillati</taxon>
        <taxon>Bacillota</taxon>
        <taxon>Bacilli</taxon>
        <taxon>Lactobacillales</taxon>
        <taxon>Lactobacillaceae</taxon>
        <taxon>Nicoliella</taxon>
    </lineage>
</organism>
<dbReference type="PANTHER" id="PTHR43303:SF4">
    <property type="entry name" value="NADPH DEHYDROGENASE C23G7.10C-RELATED"/>
    <property type="match status" value="1"/>
</dbReference>
<protein>
    <submittedName>
        <fullName evidence="7">NADH:flavin oxidoreductase/NADH oxidase</fullName>
    </submittedName>
</protein>
<evidence type="ECO:0000256" key="1">
    <source>
        <dbReference type="ARBA" id="ARBA00001917"/>
    </source>
</evidence>
<name>A0ABU8SM21_9LACO</name>
<dbReference type="Gene3D" id="3.20.20.70">
    <property type="entry name" value="Aldolase class I"/>
    <property type="match status" value="1"/>
</dbReference>
<dbReference type="InterPro" id="IPR044152">
    <property type="entry name" value="YqjM-like"/>
</dbReference>
<gene>
    <name evidence="7" type="ORF">R4146_07325</name>
</gene>
<keyword evidence="3" id="KW-0288">FMN</keyword>
<dbReference type="Proteomes" id="UP001370590">
    <property type="component" value="Unassembled WGS sequence"/>
</dbReference>
<accession>A0ABU8SM21</accession>
<dbReference type="RefSeq" id="WP_339960802.1">
    <property type="nucleotide sequence ID" value="NZ_JAWMWH010000003.1"/>
</dbReference>
<reference evidence="7 8" key="1">
    <citation type="submission" date="2023-10" db="EMBL/GenBank/DDBJ databases">
        <title>Nicoliella lavandulae sp. nov. isolated from Lavandula angustifolia flowers.</title>
        <authorList>
            <person name="Alcantara C."/>
            <person name="Zuniga M."/>
            <person name="Landete J.M."/>
            <person name="Monedero V."/>
        </authorList>
    </citation>
    <scope>NUCLEOTIDE SEQUENCE [LARGE SCALE GENOMIC DNA]</scope>
    <source>
        <strain evidence="7 8">Es01</strain>
    </source>
</reference>
<proteinExistence type="predicted"/>
<evidence type="ECO:0000259" key="6">
    <source>
        <dbReference type="Pfam" id="PF00724"/>
    </source>
</evidence>
<dbReference type="EMBL" id="JAWMWH010000003">
    <property type="protein sequence ID" value="MEJ6400953.1"/>
    <property type="molecule type" value="Genomic_DNA"/>
</dbReference>
<keyword evidence="5" id="KW-0560">Oxidoreductase</keyword>
<dbReference type="Pfam" id="PF00724">
    <property type="entry name" value="Oxidored_FMN"/>
    <property type="match status" value="1"/>
</dbReference>
<keyword evidence="2" id="KW-0285">Flavoprotein</keyword>
<evidence type="ECO:0000256" key="4">
    <source>
        <dbReference type="ARBA" id="ARBA00022857"/>
    </source>
</evidence>